<reference evidence="23" key="2">
    <citation type="submission" date="2021-09" db="EMBL/GenBank/DDBJ databases">
        <authorList>
            <person name="Gilroy R."/>
        </authorList>
    </citation>
    <scope>NUCLEOTIDE SEQUENCE</scope>
    <source>
        <strain evidence="23">ChiGjej2B2-19336</strain>
    </source>
</reference>
<evidence type="ECO:0000256" key="10">
    <source>
        <dbReference type="ARBA" id="ARBA00022741"/>
    </source>
</evidence>
<dbReference type="PIRSF" id="PIRSF001563">
    <property type="entry name" value="Folylpolyglu_synth"/>
    <property type="match status" value="1"/>
</dbReference>
<comment type="catalytic activity">
    <reaction evidence="19">
        <text>(6R)-5,10-methylenetetrahydrofolyl-(gamma-L-Glu)(n) + L-glutamate + ATP = (6R)-5,10-methylenetetrahydrofolyl-(gamma-L-Glu)(n+1) + ADP + phosphate + H(+)</text>
        <dbReference type="Rhea" id="RHEA:51912"/>
        <dbReference type="Rhea" id="RHEA-COMP:13257"/>
        <dbReference type="Rhea" id="RHEA-COMP:13258"/>
        <dbReference type="ChEBI" id="CHEBI:15378"/>
        <dbReference type="ChEBI" id="CHEBI:29985"/>
        <dbReference type="ChEBI" id="CHEBI:30616"/>
        <dbReference type="ChEBI" id="CHEBI:43474"/>
        <dbReference type="ChEBI" id="CHEBI:136572"/>
        <dbReference type="ChEBI" id="CHEBI:456216"/>
        <dbReference type="EC" id="6.3.2.17"/>
    </reaction>
</comment>
<dbReference type="Gene3D" id="3.40.1190.10">
    <property type="entry name" value="Mur-like, catalytic domain"/>
    <property type="match status" value="1"/>
</dbReference>
<evidence type="ECO:0000256" key="16">
    <source>
        <dbReference type="ARBA" id="ARBA00032510"/>
    </source>
</evidence>
<keyword evidence="9" id="KW-0479">Metal-binding</keyword>
<evidence type="ECO:0000256" key="17">
    <source>
        <dbReference type="ARBA" id="ARBA00047493"/>
    </source>
</evidence>
<reference evidence="23" key="1">
    <citation type="journal article" date="2021" name="PeerJ">
        <title>Extensive microbial diversity within the chicken gut microbiome revealed by metagenomics and culture.</title>
        <authorList>
            <person name="Gilroy R."/>
            <person name="Ravi A."/>
            <person name="Getino M."/>
            <person name="Pursley I."/>
            <person name="Horton D.L."/>
            <person name="Alikhan N.F."/>
            <person name="Baker D."/>
            <person name="Gharbi K."/>
            <person name="Hall N."/>
            <person name="Watson M."/>
            <person name="Adriaenssens E.M."/>
            <person name="Foster-Nyarko E."/>
            <person name="Jarju S."/>
            <person name="Secka A."/>
            <person name="Antonio M."/>
            <person name="Oren A."/>
            <person name="Chaudhuri R.R."/>
            <person name="La Ragione R."/>
            <person name="Hildebrand F."/>
            <person name="Pallen M.J."/>
        </authorList>
    </citation>
    <scope>NUCLEOTIDE SEQUENCE</scope>
    <source>
        <strain evidence="23">ChiGjej2B2-19336</strain>
    </source>
</reference>
<name>A0A921AU03_9BACT</name>
<dbReference type="SUPFAM" id="SSF53244">
    <property type="entry name" value="MurD-like peptide ligases, peptide-binding domain"/>
    <property type="match status" value="1"/>
</dbReference>
<dbReference type="EC" id="6.3.2.17" evidence="6"/>
<evidence type="ECO:0000256" key="21">
    <source>
        <dbReference type="PIRNR" id="PIRNR001563"/>
    </source>
</evidence>
<dbReference type="GO" id="GO:0046656">
    <property type="term" value="P:folic acid biosynthetic process"/>
    <property type="evidence" value="ECO:0007669"/>
    <property type="project" value="UniProtKB-KW"/>
</dbReference>
<keyword evidence="8 21" id="KW-0436">Ligase</keyword>
<comment type="pathway">
    <text evidence="3">Cofactor biosynthesis; tetrahydrofolylpolyglutamate biosynthesis.</text>
</comment>
<comment type="catalytic activity">
    <reaction evidence="18">
        <text>10-formyltetrahydrofolyl-(gamma-L-Glu)(n) + L-glutamate + ATP = 10-formyltetrahydrofolyl-(gamma-L-Glu)(n+1) + ADP + phosphate + H(+)</text>
        <dbReference type="Rhea" id="RHEA:51904"/>
        <dbReference type="Rhea" id="RHEA-COMP:13088"/>
        <dbReference type="Rhea" id="RHEA-COMP:14300"/>
        <dbReference type="ChEBI" id="CHEBI:15378"/>
        <dbReference type="ChEBI" id="CHEBI:29985"/>
        <dbReference type="ChEBI" id="CHEBI:30616"/>
        <dbReference type="ChEBI" id="CHEBI:43474"/>
        <dbReference type="ChEBI" id="CHEBI:134413"/>
        <dbReference type="ChEBI" id="CHEBI:456216"/>
        <dbReference type="EC" id="6.3.2.17"/>
    </reaction>
</comment>
<organism evidence="23 24">
    <name type="scientific">Mailhella massiliensis</name>
    <dbReference type="NCBI Taxonomy" id="1903261"/>
    <lineage>
        <taxon>Bacteria</taxon>
        <taxon>Pseudomonadati</taxon>
        <taxon>Thermodesulfobacteriota</taxon>
        <taxon>Desulfovibrionia</taxon>
        <taxon>Desulfovibrionales</taxon>
        <taxon>Desulfovibrionaceae</taxon>
        <taxon>Mailhella</taxon>
    </lineage>
</organism>
<evidence type="ECO:0000313" key="24">
    <source>
        <dbReference type="Proteomes" id="UP000698963"/>
    </source>
</evidence>
<evidence type="ECO:0000256" key="3">
    <source>
        <dbReference type="ARBA" id="ARBA00005150"/>
    </source>
</evidence>
<sequence>MTDHGSCCCRLPESAPFHSYEEVLQHLDSLGLFHMDMGLGRMERALHALELDRLRCPAVQIVGTNGKGSTSVFLQSIAMAHGLNVGLYTSPHFVWPEERIRLNHTMLPRRVWPALAGDALRAEKGLTYFELLTVMAASAFQTSESDLAIFEAGLGGRYDATTALPVDMICFVPMGMDHMNVLGDSLAAIADDKSDALREGVAMAVSAPQESEARDILFAKADARQIPLCSCPTKEKCGGTRAGSALWESLPEELKACSVLPDDAILGLRGPHQHVNAQTAVLAWVLLCHRYRWKTDCRTIARGLRLAFIPGRLQYAPASGGHPALWLDGAHNTHGMKALLASVRDMGEEERPGAVVFSCLADKEPEKLTALVRELAGDLPLFVPTIKDNPRAAQGSALSAMLGPKALAVPGLKEALAEAEQAAGKRPVLVCGSLYLLSELFTLWPDLLEAPLASS</sequence>
<evidence type="ECO:0000256" key="6">
    <source>
        <dbReference type="ARBA" id="ARBA00013025"/>
    </source>
</evidence>
<evidence type="ECO:0000256" key="4">
    <source>
        <dbReference type="ARBA" id="ARBA00008276"/>
    </source>
</evidence>
<keyword evidence="13" id="KW-0289">Folate biosynthesis</keyword>
<dbReference type="GO" id="GO:0005524">
    <property type="term" value="F:ATP binding"/>
    <property type="evidence" value="ECO:0007669"/>
    <property type="project" value="UniProtKB-KW"/>
</dbReference>
<keyword evidence="12" id="KW-0460">Magnesium</keyword>
<gene>
    <name evidence="23" type="ORF">K8W16_00325</name>
</gene>
<feature type="domain" description="Mur ligase C-terminal" evidence="22">
    <location>
        <begin position="311"/>
        <end position="433"/>
    </location>
</feature>
<accession>A0A921AU03</accession>
<evidence type="ECO:0000256" key="2">
    <source>
        <dbReference type="ARBA" id="ARBA00004799"/>
    </source>
</evidence>
<dbReference type="GO" id="GO:0005737">
    <property type="term" value="C:cytoplasm"/>
    <property type="evidence" value="ECO:0007669"/>
    <property type="project" value="TreeGrafter"/>
</dbReference>
<evidence type="ECO:0000313" key="23">
    <source>
        <dbReference type="EMBL" id="HJD96084.1"/>
    </source>
</evidence>
<dbReference type="EC" id="6.3.2.12" evidence="5"/>
<dbReference type="EMBL" id="DYZA01000008">
    <property type="protein sequence ID" value="HJD96084.1"/>
    <property type="molecule type" value="Genomic_DNA"/>
</dbReference>
<dbReference type="Gene3D" id="3.90.190.20">
    <property type="entry name" value="Mur ligase, C-terminal domain"/>
    <property type="match status" value="1"/>
</dbReference>
<dbReference type="GO" id="GO:0046872">
    <property type="term" value="F:metal ion binding"/>
    <property type="evidence" value="ECO:0007669"/>
    <property type="project" value="UniProtKB-KW"/>
</dbReference>
<comment type="pathway">
    <text evidence="2">Cofactor biosynthesis; tetrahydrofolate biosynthesis; 7,8-dihydrofolate from 2-amino-4-hydroxy-6-hydroxymethyl-7,8-dihydropteridine diphosphate and 4-aminobenzoate: step 2/2.</text>
</comment>
<evidence type="ECO:0000256" key="5">
    <source>
        <dbReference type="ARBA" id="ARBA00013023"/>
    </source>
</evidence>
<evidence type="ECO:0000256" key="7">
    <source>
        <dbReference type="ARBA" id="ARBA00019357"/>
    </source>
</evidence>
<dbReference type="AlphaFoldDB" id="A0A921AU03"/>
<evidence type="ECO:0000256" key="8">
    <source>
        <dbReference type="ARBA" id="ARBA00022598"/>
    </source>
</evidence>
<dbReference type="InterPro" id="IPR004101">
    <property type="entry name" value="Mur_ligase_C"/>
</dbReference>
<dbReference type="GO" id="GO:0004326">
    <property type="term" value="F:tetrahydrofolylpolyglutamate synthase activity"/>
    <property type="evidence" value="ECO:0007669"/>
    <property type="project" value="UniProtKB-EC"/>
</dbReference>
<evidence type="ECO:0000256" key="13">
    <source>
        <dbReference type="ARBA" id="ARBA00022909"/>
    </source>
</evidence>
<protein>
    <recommendedName>
        <fullName evidence="7">Dihydrofolate synthase/folylpolyglutamate synthase</fullName>
        <ecNumber evidence="5">6.3.2.12</ecNumber>
        <ecNumber evidence="6">6.3.2.17</ecNumber>
    </recommendedName>
    <alternativeName>
        <fullName evidence="16">Folylpoly-gamma-glutamate synthetase-dihydrofolate synthetase</fullName>
    </alternativeName>
    <alternativeName>
        <fullName evidence="14">Folylpolyglutamate synthetase</fullName>
    </alternativeName>
    <alternativeName>
        <fullName evidence="15">Tetrahydrofolylpolyglutamate synthase</fullName>
    </alternativeName>
</protein>
<proteinExistence type="inferred from homology"/>
<dbReference type="SUPFAM" id="SSF53623">
    <property type="entry name" value="MurD-like peptide ligases, catalytic domain"/>
    <property type="match status" value="1"/>
</dbReference>
<dbReference type="RefSeq" id="WP_304120162.1">
    <property type="nucleotide sequence ID" value="NZ_DYZA01000008.1"/>
</dbReference>
<evidence type="ECO:0000256" key="19">
    <source>
        <dbReference type="ARBA" id="ARBA00049035"/>
    </source>
</evidence>
<dbReference type="InterPro" id="IPR036565">
    <property type="entry name" value="Mur-like_cat_sf"/>
</dbReference>
<dbReference type="Pfam" id="PF02875">
    <property type="entry name" value="Mur_ligase_C"/>
    <property type="match status" value="1"/>
</dbReference>
<evidence type="ECO:0000256" key="1">
    <source>
        <dbReference type="ARBA" id="ARBA00002714"/>
    </source>
</evidence>
<evidence type="ECO:0000256" key="12">
    <source>
        <dbReference type="ARBA" id="ARBA00022842"/>
    </source>
</evidence>
<comment type="function">
    <text evidence="1">Functions in two distinct reactions of the de novo folate biosynthetic pathway. Catalyzes the addition of a glutamate residue to dihydropteroate (7,8-dihydropteroate or H2Pte) to form dihydrofolate (7,8-dihydrofolate monoglutamate or H2Pte-Glu). Also catalyzes successive additions of L-glutamate to tetrahydrofolate or 10-formyltetrahydrofolate or 5,10-methylenetetrahydrofolate, leading to folylpolyglutamate derivatives.</text>
</comment>
<dbReference type="InterPro" id="IPR001645">
    <property type="entry name" value="Folylpolyglutamate_synth"/>
</dbReference>
<dbReference type="Proteomes" id="UP000698963">
    <property type="component" value="Unassembled WGS sequence"/>
</dbReference>
<keyword evidence="10 21" id="KW-0547">Nucleotide-binding</keyword>
<evidence type="ECO:0000259" key="22">
    <source>
        <dbReference type="Pfam" id="PF02875"/>
    </source>
</evidence>
<evidence type="ECO:0000256" key="9">
    <source>
        <dbReference type="ARBA" id="ARBA00022723"/>
    </source>
</evidence>
<evidence type="ECO:0000256" key="11">
    <source>
        <dbReference type="ARBA" id="ARBA00022840"/>
    </source>
</evidence>
<comment type="catalytic activity">
    <reaction evidence="20">
        <text>7,8-dihydropteroate + L-glutamate + ATP = 7,8-dihydrofolate + ADP + phosphate + H(+)</text>
        <dbReference type="Rhea" id="RHEA:23584"/>
        <dbReference type="ChEBI" id="CHEBI:15378"/>
        <dbReference type="ChEBI" id="CHEBI:17839"/>
        <dbReference type="ChEBI" id="CHEBI:29985"/>
        <dbReference type="ChEBI" id="CHEBI:30616"/>
        <dbReference type="ChEBI" id="CHEBI:43474"/>
        <dbReference type="ChEBI" id="CHEBI:57451"/>
        <dbReference type="ChEBI" id="CHEBI:456216"/>
        <dbReference type="EC" id="6.3.2.12"/>
    </reaction>
</comment>
<evidence type="ECO:0000256" key="18">
    <source>
        <dbReference type="ARBA" id="ARBA00047808"/>
    </source>
</evidence>
<evidence type="ECO:0000256" key="14">
    <source>
        <dbReference type="ARBA" id="ARBA00030048"/>
    </source>
</evidence>
<dbReference type="InterPro" id="IPR036615">
    <property type="entry name" value="Mur_ligase_C_dom_sf"/>
</dbReference>
<dbReference type="GO" id="GO:0008841">
    <property type="term" value="F:dihydrofolate synthase activity"/>
    <property type="evidence" value="ECO:0007669"/>
    <property type="project" value="UniProtKB-EC"/>
</dbReference>
<dbReference type="PANTHER" id="PTHR11136">
    <property type="entry name" value="FOLYLPOLYGLUTAMATE SYNTHASE-RELATED"/>
    <property type="match status" value="1"/>
</dbReference>
<keyword evidence="11 21" id="KW-0067">ATP-binding</keyword>
<comment type="catalytic activity">
    <reaction evidence="17">
        <text>(6S)-5,6,7,8-tetrahydrofolyl-(gamma-L-Glu)(n) + L-glutamate + ATP = (6S)-5,6,7,8-tetrahydrofolyl-(gamma-L-Glu)(n+1) + ADP + phosphate + H(+)</text>
        <dbReference type="Rhea" id="RHEA:10580"/>
        <dbReference type="Rhea" id="RHEA-COMP:14738"/>
        <dbReference type="Rhea" id="RHEA-COMP:14740"/>
        <dbReference type="ChEBI" id="CHEBI:15378"/>
        <dbReference type="ChEBI" id="CHEBI:29985"/>
        <dbReference type="ChEBI" id="CHEBI:30616"/>
        <dbReference type="ChEBI" id="CHEBI:43474"/>
        <dbReference type="ChEBI" id="CHEBI:141005"/>
        <dbReference type="ChEBI" id="CHEBI:456216"/>
        <dbReference type="EC" id="6.3.2.17"/>
    </reaction>
</comment>
<dbReference type="NCBIfam" id="TIGR01499">
    <property type="entry name" value="folC"/>
    <property type="match status" value="1"/>
</dbReference>
<evidence type="ECO:0000256" key="20">
    <source>
        <dbReference type="ARBA" id="ARBA00049161"/>
    </source>
</evidence>
<comment type="caution">
    <text evidence="23">The sequence shown here is derived from an EMBL/GenBank/DDBJ whole genome shotgun (WGS) entry which is preliminary data.</text>
</comment>
<evidence type="ECO:0000256" key="15">
    <source>
        <dbReference type="ARBA" id="ARBA00030592"/>
    </source>
</evidence>
<dbReference type="PANTHER" id="PTHR11136:SF0">
    <property type="entry name" value="DIHYDROFOLATE SYNTHETASE-RELATED"/>
    <property type="match status" value="1"/>
</dbReference>
<comment type="similarity">
    <text evidence="4 21">Belongs to the folylpolyglutamate synthase family.</text>
</comment>